<evidence type="ECO:0000259" key="2">
    <source>
        <dbReference type="PROSITE" id="PS51127"/>
    </source>
</evidence>
<dbReference type="InterPro" id="IPR013783">
    <property type="entry name" value="Ig-like_fold"/>
</dbReference>
<dbReference type="SUPFAM" id="SSF49373">
    <property type="entry name" value="Invasin/intimin cell-adhesion fragments"/>
    <property type="match status" value="3"/>
</dbReference>
<sequence length="477" mass="48651">MTGAAASLTTEAVTVVNATLKTGSSWKDNGDGTYTGTYTATTAGTGLKATVKLGGWDKPAESGAYAITATTPDQAKSAIKTDNTTYASGADMLITVTLKDANGNAVTGAAASLTTEAVTVVNATLKTGSSWKDNGDGTYTGTYTATTAGTGLKATVKLGGWDKPAESGAYAITATTPDQAKSAIKTDNTTYASGADMLITVTLKDANGNAVTGAAASLTTEAVTVVNATLKTGSSWKDNGDGTYTGTYTATTAGTGLKATVKLGGWDKPAESETYVINAVPALKDIAVNGYTFASNAGFPTTGFKGAQFTLELSNASAADYDWKADASWVSVSAGVVSFTGTGTKDKVTITGTPKSGGTAITYSFTLSSWYINGGDTTLNWSDAAAYCSAQSGYTQPSVQQLNGNAAHGDGTRGTLGGLWSEWGQMSSYTGAGFSGGNYWSSEQKFSGYHYSVYLSTGHVVSPDDNYTVDVVCRQGL</sequence>
<gene>
    <name evidence="3" type="ORF">NCTC12120_01784</name>
</gene>
<evidence type="ECO:0000313" key="3">
    <source>
        <dbReference type="EMBL" id="SQA97936.1"/>
    </source>
</evidence>
<comment type="similarity">
    <text evidence="1">Belongs to the intimin/invasin family.</text>
</comment>
<dbReference type="Gene3D" id="2.60.40.1080">
    <property type="match status" value="1"/>
</dbReference>
<protein>
    <submittedName>
        <fullName evidence="3">Invasin</fullName>
    </submittedName>
</protein>
<evidence type="ECO:0000256" key="1">
    <source>
        <dbReference type="ARBA" id="ARBA00010116"/>
    </source>
</evidence>
<name>A0A2X2SY66_9ENTR</name>
<dbReference type="InterPro" id="IPR016186">
    <property type="entry name" value="C-type_lectin-like/link_sf"/>
</dbReference>
<accession>A0A2X2SY66</accession>
<dbReference type="InterPro" id="IPR015217">
    <property type="entry name" value="Invasin_dom_3"/>
</dbReference>
<dbReference type="InterPro" id="IPR003344">
    <property type="entry name" value="Big_1_dom"/>
</dbReference>
<dbReference type="InterPro" id="IPR008964">
    <property type="entry name" value="Invasin/intimin_cell_adhesion"/>
</dbReference>
<dbReference type="Gene3D" id="3.10.100.10">
    <property type="entry name" value="Mannose-Binding Protein A, subunit A"/>
    <property type="match status" value="1"/>
</dbReference>
<dbReference type="Proteomes" id="UP000251197">
    <property type="component" value="Unassembled WGS sequence"/>
</dbReference>
<evidence type="ECO:0000313" key="4">
    <source>
        <dbReference type="Proteomes" id="UP000251197"/>
    </source>
</evidence>
<dbReference type="InterPro" id="IPR048658">
    <property type="entry name" value="Invasin_D4"/>
</dbReference>
<reference evidence="3 4" key="1">
    <citation type="submission" date="2018-06" db="EMBL/GenBank/DDBJ databases">
        <authorList>
            <consortium name="Pathogen Informatics"/>
            <person name="Doyle S."/>
        </authorList>
    </citation>
    <scope>NUCLEOTIDE SEQUENCE [LARGE SCALE GENOMIC DNA]</scope>
    <source>
        <strain evidence="3 4">NCTC12120</strain>
    </source>
</reference>
<dbReference type="AlphaFoldDB" id="A0A2X2SY66"/>
<dbReference type="GO" id="GO:0009279">
    <property type="term" value="C:cell outer membrane"/>
    <property type="evidence" value="ECO:0007669"/>
    <property type="project" value="TreeGrafter"/>
</dbReference>
<dbReference type="Gene3D" id="2.60.40.10">
    <property type="entry name" value="Immunoglobulins"/>
    <property type="match status" value="3"/>
</dbReference>
<dbReference type="PANTHER" id="PTHR39576:SF2">
    <property type="entry name" value="ATTACHING AND EFFACING PROTEIN HOMOLOG-RELATED"/>
    <property type="match status" value="1"/>
</dbReference>
<dbReference type="InterPro" id="IPR051715">
    <property type="entry name" value="Intimin-Invasin_domain"/>
</dbReference>
<dbReference type="PROSITE" id="PS51127">
    <property type="entry name" value="BIG1"/>
    <property type="match status" value="1"/>
</dbReference>
<organism evidence="3 4">
    <name type="scientific">Cedecea neteri</name>
    <dbReference type="NCBI Taxonomy" id="158822"/>
    <lineage>
        <taxon>Bacteria</taxon>
        <taxon>Pseudomonadati</taxon>
        <taxon>Pseudomonadota</taxon>
        <taxon>Gammaproteobacteria</taxon>
        <taxon>Enterobacterales</taxon>
        <taxon>Enterobacteriaceae</taxon>
        <taxon>Cedecea</taxon>
    </lineage>
</organism>
<dbReference type="PANTHER" id="PTHR39576">
    <property type="entry name" value="ATTACHING AND EFFACING PROTEIN HOMOLOG-RELATED-RELATED"/>
    <property type="match status" value="1"/>
</dbReference>
<feature type="domain" description="Big-1" evidence="2">
    <location>
        <begin position="174"/>
        <end position="276"/>
    </location>
</feature>
<proteinExistence type="inferred from homology"/>
<dbReference type="Pfam" id="PF21764">
    <property type="entry name" value="Invasin_D4"/>
    <property type="match status" value="1"/>
</dbReference>
<dbReference type="EMBL" id="UAVU01000003">
    <property type="protein sequence ID" value="SQA97936.1"/>
    <property type="molecule type" value="Genomic_DNA"/>
</dbReference>
<dbReference type="Pfam" id="PF09134">
    <property type="entry name" value="Invasin_D3"/>
    <property type="match status" value="2"/>
</dbReference>